<dbReference type="GeneID" id="63917931"/>
<feature type="signal peptide" evidence="1">
    <location>
        <begin position="1"/>
        <end position="19"/>
    </location>
</feature>
<dbReference type="Proteomes" id="UP000030672">
    <property type="component" value="Unassembled WGS sequence"/>
</dbReference>
<reference evidence="2 3" key="1">
    <citation type="journal article" date="2014" name="BMC Genomics">
        <title>Genome sequencing of four Aureobasidium pullulans varieties: biotechnological potential, stress tolerance, and description of new species.</title>
        <authorList>
            <person name="Gostin Ar C."/>
            <person name="Ohm R.A."/>
            <person name="Kogej T."/>
            <person name="Sonjak S."/>
            <person name="Turk M."/>
            <person name="Zajc J."/>
            <person name="Zalar P."/>
            <person name="Grube M."/>
            <person name="Sun H."/>
            <person name="Han J."/>
            <person name="Sharma A."/>
            <person name="Chiniquy J."/>
            <person name="Ngan C.Y."/>
            <person name="Lipzen A."/>
            <person name="Barry K."/>
            <person name="Grigoriev I.V."/>
            <person name="Gunde-Cimerman N."/>
        </authorList>
    </citation>
    <scope>NUCLEOTIDE SEQUENCE [LARGE SCALE GENOMIC DNA]</scope>
    <source>
        <strain evidence="2 3">CBS 110374</strain>
    </source>
</reference>
<dbReference type="EMBL" id="KL584830">
    <property type="protein sequence ID" value="KEQ63919.1"/>
    <property type="molecule type" value="Genomic_DNA"/>
</dbReference>
<keyword evidence="3" id="KW-1185">Reference proteome</keyword>
<organism evidence="2 3">
    <name type="scientific">Aureobasidium melanogenum (strain CBS 110374)</name>
    <name type="common">Aureobasidium pullulans var. melanogenum</name>
    <dbReference type="NCBI Taxonomy" id="1043003"/>
    <lineage>
        <taxon>Eukaryota</taxon>
        <taxon>Fungi</taxon>
        <taxon>Dikarya</taxon>
        <taxon>Ascomycota</taxon>
        <taxon>Pezizomycotina</taxon>
        <taxon>Dothideomycetes</taxon>
        <taxon>Dothideomycetidae</taxon>
        <taxon>Dothideales</taxon>
        <taxon>Saccotheciaceae</taxon>
        <taxon>Aureobasidium</taxon>
    </lineage>
</organism>
<accession>A0A074VXB4</accession>
<gene>
    <name evidence="2" type="ORF">M437DRAFT_65218</name>
</gene>
<sequence length="138" mass="14587">MASSVTILAAMLYASATFAYPQSIVNQSLIPGNLAVTWYQAPLDFSGSISTDTTCGFAVSTGQLKTAQCYVLHTYALGLQQNEHHGCTLKVWDNVSDCSGNGSWTMHAIPSGRGTSCIETGVLDGGNFQHKSCVLTCS</sequence>
<dbReference type="HOGENOM" id="CLU_1854861_0_0_1"/>
<keyword evidence="1" id="KW-0732">Signal</keyword>
<evidence type="ECO:0000313" key="2">
    <source>
        <dbReference type="EMBL" id="KEQ63919.1"/>
    </source>
</evidence>
<dbReference type="AlphaFoldDB" id="A0A074VXB4"/>
<evidence type="ECO:0000313" key="3">
    <source>
        <dbReference type="Proteomes" id="UP000030672"/>
    </source>
</evidence>
<evidence type="ECO:0000256" key="1">
    <source>
        <dbReference type="SAM" id="SignalP"/>
    </source>
</evidence>
<dbReference type="RefSeq" id="XP_040880942.1">
    <property type="nucleotide sequence ID" value="XM_041024558.1"/>
</dbReference>
<feature type="chain" id="PRO_5001700998" evidence="1">
    <location>
        <begin position="20"/>
        <end position="138"/>
    </location>
</feature>
<name>A0A074VXB4_AURM1</name>
<protein>
    <submittedName>
        <fullName evidence="2">Uncharacterized protein</fullName>
    </submittedName>
</protein>
<proteinExistence type="predicted"/>